<reference evidence="2 3" key="1">
    <citation type="submission" date="2018-02" db="EMBL/GenBank/DDBJ databases">
        <title>Draft genome of wild Prunus yedoensis var. nudiflora.</title>
        <authorList>
            <person name="Baek S."/>
            <person name="Kim J.-H."/>
            <person name="Choi K."/>
            <person name="Kim G.-B."/>
            <person name="Cho A."/>
            <person name="Jang H."/>
            <person name="Shin C.-H."/>
            <person name="Yu H.-J."/>
            <person name="Mun J.-H."/>
        </authorList>
    </citation>
    <scope>NUCLEOTIDE SEQUENCE [LARGE SCALE GENOMIC DNA]</scope>
    <source>
        <strain evidence="3">cv. Jeju island</strain>
        <tissue evidence="2">Leaf</tissue>
    </source>
</reference>
<name>A0A314Y2T1_PRUYE</name>
<organism evidence="2 3">
    <name type="scientific">Prunus yedoensis var. nudiflora</name>
    <dbReference type="NCBI Taxonomy" id="2094558"/>
    <lineage>
        <taxon>Eukaryota</taxon>
        <taxon>Viridiplantae</taxon>
        <taxon>Streptophyta</taxon>
        <taxon>Embryophyta</taxon>
        <taxon>Tracheophyta</taxon>
        <taxon>Spermatophyta</taxon>
        <taxon>Magnoliopsida</taxon>
        <taxon>eudicotyledons</taxon>
        <taxon>Gunneridae</taxon>
        <taxon>Pentapetalae</taxon>
        <taxon>rosids</taxon>
        <taxon>fabids</taxon>
        <taxon>Rosales</taxon>
        <taxon>Rosaceae</taxon>
        <taxon>Amygdaloideae</taxon>
        <taxon>Amygdaleae</taxon>
        <taxon>Prunus</taxon>
    </lineage>
</organism>
<keyword evidence="2" id="KW-0675">Receptor</keyword>
<protein>
    <submittedName>
        <fullName evidence="2">Putative wall-associated receptor kinase-like 16</fullName>
    </submittedName>
</protein>
<keyword evidence="3" id="KW-1185">Reference proteome</keyword>
<proteinExistence type="predicted"/>
<comment type="caution">
    <text evidence="2">The sequence shown here is derived from an EMBL/GenBank/DDBJ whole genome shotgun (WGS) entry which is preliminary data.</text>
</comment>
<accession>A0A314Y2T1</accession>
<feature type="region of interest" description="Disordered" evidence="1">
    <location>
        <begin position="1"/>
        <end position="24"/>
    </location>
</feature>
<gene>
    <name evidence="2" type="ORF">Pyn_04420</name>
</gene>
<keyword evidence="2" id="KW-0808">Transferase</keyword>
<evidence type="ECO:0000313" key="2">
    <source>
        <dbReference type="EMBL" id="PQQ00563.1"/>
    </source>
</evidence>
<feature type="compositionally biased region" description="Polar residues" evidence="1">
    <location>
        <begin position="9"/>
        <end position="24"/>
    </location>
</feature>
<dbReference type="Proteomes" id="UP000250321">
    <property type="component" value="Unassembled WGS sequence"/>
</dbReference>
<evidence type="ECO:0000256" key="1">
    <source>
        <dbReference type="SAM" id="MobiDB-lite"/>
    </source>
</evidence>
<dbReference type="GO" id="GO:0016301">
    <property type="term" value="F:kinase activity"/>
    <property type="evidence" value="ECO:0007669"/>
    <property type="project" value="UniProtKB-KW"/>
</dbReference>
<evidence type="ECO:0000313" key="3">
    <source>
        <dbReference type="Proteomes" id="UP000250321"/>
    </source>
</evidence>
<sequence length="73" mass="8028">MPAAMPSLWSKTSSNSPKKSFQELSTKEKLPMVVNWAIGYEPEPCDAARKSPDYACKANTTCANRPNQSGYIC</sequence>
<dbReference type="EMBL" id="PJQY01001687">
    <property type="protein sequence ID" value="PQQ00563.1"/>
    <property type="molecule type" value="Genomic_DNA"/>
</dbReference>
<keyword evidence="2" id="KW-0418">Kinase</keyword>
<dbReference type="AlphaFoldDB" id="A0A314Y2T1"/>